<dbReference type="InterPro" id="IPR001969">
    <property type="entry name" value="Aspartic_peptidase_AS"/>
</dbReference>
<evidence type="ECO:0000259" key="7">
    <source>
        <dbReference type="PROSITE" id="PS51767"/>
    </source>
</evidence>
<evidence type="ECO:0000256" key="2">
    <source>
        <dbReference type="ARBA" id="ARBA00022750"/>
    </source>
</evidence>
<feature type="active site" evidence="3">
    <location>
        <position position="262"/>
    </location>
</feature>
<evidence type="ECO:0000256" key="1">
    <source>
        <dbReference type="ARBA" id="ARBA00007447"/>
    </source>
</evidence>
<keyword evidence="5 8" id="KW-0645">Protease</keyword>
<comment type="similarity">
    <text evidence="1 5">Belongs to the peptidase A1 family.</text>
</comment>
<reference evidence="8 9" key="1">
    <citation type="submission" date="2015-04" db="EMBL/GenBank/DDBJ databases">
        <title>Complete genome sequence of Schizopora paradoxa KUC8140, a cosmopolitan wood degrader in East Asia.</title>
        <authorList>
            <consortium name="DOE Joint Genome Institute"/>
            <person name="Min B."/>
            <person name="Park H."/>
            <person name="Jang Y."/>
            <person name="Kim J.-J."/>
            <person name="Kim K.H."/>
            <person name="Pangilinan J."/>
            <person name="Lipzen A."/>
            <person name="Riley R."/>
            <person name="Grigoriev I.V."/>
            <person name="Spatafora J.W."/>
            <person name="Choi I.-G."/>
        </authorList>
    </citation>
    <scope>NUCLEOTIDE SEQUENCE [LARGE SCALE GENOMIC DNA]</scope>
    <source>
        <strain evidence="8 9">KUC8140</strain>
    </source>
</reference>
<proteinExistence type="inferred from homology"/>
<dbReference type="Gene3D" id="2.40.70.10">
    <property type="entry name" value="Acid Proteases"/>
    <property type="match status" value="2"/>
</dbReference>
<dbReference type="PROSITE" id="PS00141">
    <property type="entry name" value="ASP_PROTEASE"/>
    <property type="match status" value="2"/>
</dbReference>
<evidence type="ECO:0000313" key="8">
    <source>
        <dbReference type="EMBL" id="KLO14203.1"/>
    </source>
</evidence>
<dbReference type="SUPFAM" id="SSF50630">
    <property type="entry name" value="Acid proteases"/>
    <property type="match status" value="1"/>
</dbReference>
<dbReference type="InterPro" id="IPR001461">
    <property type="entry name" value="Aspartic_peptidase_A1"/>
</dbReference>
<dbReference type="PANTHER" id="PTHR47966">
    <property type="entry name" value="BETA-SITE APP-CLEAVING ENZYME, ISOFORM A-RELATED"/>
    <property type="match status" value="1"/>
</dbReference>
<evidence type="ECO:0000256" key="3">
    <source>
        <dbReference type="PIRSR" id="PIRSR601461-1"/>
    </source>
</evidence>
<dbReference type="InterPro" id="IPR034164">
    <property type="entry name" value="Pepsin-like_dom"/>
</dbReference>
<dbReference type="InterPro" id="IPR021109">
    <property type="entry name" value="Peptidase_aspartic_dom_sf"/>
</dbReference>
<evidence type="ECO:0000313" key="9">
    <source>
        <dbReference type="Proteomes" id="UP000053477"/>
    </source>
</evidence>
<dbReference type="CDD" id="cd05471">
    <property type="entry name" value="pepsin_like"/>
    <property type="match status" value="1"/>
</dbReference>
<keyword evidence="9" id="KW-1185">Reference proteome</keyword>
<feature type="domain" description="Peptidase A1" evidence="7">
    <location>
        <begin position="48"/>
        <end position="380"/>
    </location>
</feature>
<dbReference type="AlphaFoldDB" id="A0A0H2RXJ0"/>
<dbReference type="InParanoid" id="A0A0H2RXJ0"/>
<protein>
    <submittedName>
        <fullName evidence="8">Acid protease</fullName>
    </submittedName>
</protein>
<keyword evidence="2 5" id="KW-0064">Aspartyl protease</keyword>
<dbReference type="PROSITE" id="PS51767">
    <property type="entry name" value="PEPTIDASE_A1"/>
    <property type="match status" value="1"/>
</dbReference>
<keyword evidence="6" id="KW-0472">Membrane</keyword>
<evidence type="ECO:0000256" key="4">
    <source>
        <dbReference type="PIRSR" id="PIRSR601461-2"/>
    </source>
</evidence>
<dbReference type="GO" id="GO:0006508">
    <property type="term" value="P:proteolysis"/>
    <property type="evidence" value="ECO:0007669"/>
    <property type="project" value="UniProtKB-KW"/>
</dbReference>
<accession>A0A0H2RXJ0</accession>
<keyword evidence="6" id="KW-1133">Transmembrane helix</keyword>
<feature type="transmembrane region" description="Helical" evidence="6">
    <location>
        <begin position="425"/>
        <end position="446"/>
    </location>
</feature>
<dbReference type="PRINTS" id="PR00792">
    <property type="entry name" value="PEPSIN"/>
</dbReference>
<dbReference type="EMBL" id="KQ085947">
    <property type="protein sequence ID" value="KLO14203.1"/>
    <property type="molecule type" value="Genomic_DNA"/>
</dbReference>
<dbReference type="OrthoDB" id="15189at2759"/>
<sequence length="459" mass="49216">MKKGQFMVTPSANGFTVPIRQFPKSSSFGEKDAVTDLDSLVNSNEYSYLVTISVGGQLFPVIFDSGSADLWIVSSQCADQDCLNIKKYTPTAELLLDALPFSLNYLTGNAAGSVAFETVGFGTFEISQQVLALANTTTNMGLTSVGASGVLGLAFPEEASIAGTVGRSLLDNVFASLEPESRFLAYKLGVQGSDSSFSIGQLDPSFAVHVSDFFFTPVYPAGQEYDYWKVQLQGLTINGQAVPFSLSASKLARAPCPIAVLDSGTTLVLGPTHDVDNLWKAIGSSQKGSDGRWQVQCRHNVVVGLVLGSATEQKEFVINPADLSWQAPGLPIEDGWCVGGIQSNDGIYSGDWLLGDTFLRNVYVVHQAAGASSPPVVGLLSTVNVTDIQQQFTSERGPDPSPQTVHSTRSNFIAFRKPAEHLSPFVILVSALFFAFLNSAAFTFLFRVNRAKRAGRKTM</sequence>
<name>A0A0H2RXJ0_9AGAM</name>
<evidence type="ECO:0000256" key="6">
    <source>
        <dbReference type="SAM" id="Phobius"/>
    </source>
</evidence>
<organism evidence="8 9">
    <name type="scientific">Schizopora paradoxa</name>
    <dbReference type="NCBI Taxonomy" id="27342"/>
    <lineage>
        <taxon>Eukaryota</taxon>
        <taxon>Fungi</taxon>
        <taxon>Dikarya</taxon>
        <taxon>Basidiomycota</taxon>
        <taxon>Agaricomycotina</taxon>
        <taxon>Agaricomycetes</taxon>
        <taxon>Hymenochaetales</taxon>
        <taxon>Schizoporaceae</taxon>
        <taxon>Schizopora</taxon>
    </lineage>
</organism>
<dbReference type="STRING" id="27342.A0A0H2RXJ0"/>
<feature type="disulfide bond" evidence="4">
    <location>
        <begin position="77"/>
        <end position="82"/>
    </location>
</feature>
<keyword evidence="5" id="KW-0378">Hydrolase</keyword>
<dbReference type="Pfam" id="PF00026">
    <property type="entry name" value="Asp"/>
    <property type="match status" value="1"/>
</dbReference>
<feature type="active site" evidence="3">
    <location>
        <position position="64"/>
    </location>
</feature>
<keyword evidence="6" id="KW-0812">Transmembrane</keyword>
<evidence type="ECO:0000256" key="5">
    <source>
        <dbReference type="RuleBase" id="RU000454"/>
    </source>
</evidence>
<dbReference type="PANTHER" id="PTHR47966:SF57">
    <property type="entry name" value="PEPTIDASE A1 DOMAIN-CONTAINING PROTEIN"/>
    <property type="match status" value="1"/>
</dbReference>
<dbReference type="GO" id="GO:0004190">
    <property type="term" value="F:aspartic-type endopeptidase activity"/>
    <property type="evidence" value="ECO:0007669"/>
    <property type="project" value="UniProtKB-KW"/>
</dbReference>
<dbReference type="InterPro" id="IPR033121">
    <property type="entry name" value="PEPTIDASE_A1"/>
</dbReference>
<keyword evidence="4" id="KW-1015">Disulfide bond</keyword>
<dbReference type="Proteomes" id="UP000053477">
    <property type="component" value="Unassembled WGS sequence"/>
</dbReference>
<gene>
    <name evidence="8" type="ORF">SCHPADRAFT_996794</name>
</gene>